<feature type="transmembrane region" description="Helical" evidence="1">
    <location>
        <begin position="202"/>
        <end position="222"/>
    </location>
</feature>
<dbReference type="PANTHER" id="PTHR37308">
    <property type="entry name" value="INTEGRAL MEMBRANE PROTEIN"/>
    <property type="match status" value="1"/>
</dbReference>
<feature type="transmembrane region" description="Helical" evidence="1">
    <location>
        <begin position="229"/>
        <end position="245"/>
    </location>
</feature>
<keyword evidence="1" id="KW-0812">Transmembrane</keyword>
<keyword evidence="3" id="KW-1185">Reference proteome</keyword>
<proteinExistence type="predicted"/>
<feature type="transmembrane region" description="Helical" evidence="1">
    <location>
        <begin position="6"/>
        <end position="31"/>
    </location>
</feature>
<sequence length="257" mass="27773">MGLVIQGIILGFIMVLPGMSGGTVFLIFGLYEQMVKDLLRLHLRPYLPLAGGILAGILGGGFTFAFFFENHRDPTVAFLLGCLLASIKAVLRDCPKGNKKRFVTMVLGVIFGLLMVAEPLGGSIETENVSWWLLMIGGAFSSAAMIIPGIPGSSVLILLGLYDTMLFSIKELQLSNLLFFGIGSLLGIFLLLNLLGRLYEKYRALVSYFFAGLILGSSRAIMPSGVNPLVIFLFAAGFLLVWVWSGKESPNVLNSEG</sequence>
<dbReference type="RefSeq" id="WP_110941890.1">
    <property type="nucleotide sequence ID" value="NZ_FQZV01000040.1"/>
</dbReference>
<feature type="transmembrane region" description="Helical" evidence="1">
    <location>
        <begin position="43"/>
        <end position="68"/>
    </location>
</feature>
<dbReference type="OrthoDB" id="9793746at2"/>
<dbReference type="STRING" id="1121919.SAMN02745975_02828"/>
<feature type="transmembrane region" description="Helical" evidence="1">
    <location>
        <begin position="130"/>
        <end position="162"/>
    </location>
</feature>
<dbReference type="AlphaFoldDB" id="A0A1M6LZZ3"/>
<dbReference type="EMBL" id="FQZV01000040">
    <property type="protein sequence ID" value="SHJ76792.1"/>
    <property type="molecule type" value="Genomic_DNA"/>
</dbReference>
<protein>
    <submittedName>
        <fullName evidence="2">Putative membrane protein</fullName>
    </submittedName>
</protein>
<evidence type="ECO:0000313" key="2">
    <source>
        <dbReference type="EMBL" id="SHJ76792.1"/>
    </source>
</evidence>
<dbReference type="PANTHER" id="PTHR37308:SF1">
    <property type="entry name" value="POLYPRENYL-PHOSPHATE TRANSPORTER"/>
    <property type="match status" value="1"/>
</dbReference>
<accession>A0A1M6LZZ3</accession>
<reference evidence="3" key="1">
    <citation type="submission" date="2016-11" db="EMBL/GenBank/DDBJ databases">
        <authorList>
            <person name="Varghese N."/>
            <person name="Submissions S."/>
        </authorList>
    </citation>
    <scope>NUCLEOTIDE SEQUENCE [LARGE SCALE GENOMIC DNA]</scope>
    <source>
        <strain evidence="3">DSM 17957</strain>
    </source>
</reference>
<dbReference type="Pfam" id="PF04018">
    <property type="entry name" value="VCA0040-like"/>
    <property type="match status" value="1"/>
</dbReference>
<feature type="transmembrane region" description="Helical" evidence="1">
    <location>
        <begin position="103"/>
        <end position="124"/>
    </location>
</feature>
<keyword evidence="1" id="KW-1133">Transmembrane helix</keyword>
<feature type="transmembrane region" description="Helical" evidence="1">
    <location>
        <begin position="74"/>
        <end position="91"/>
    </location>
</feature>
<dbReference type="InterPro" id="IPR007163">
    <property type="entry name" value="VCA0040-like"/>
</dbReference>
<gene>
    <name evidence="2" type="ORF">SAMN02745975_02828</name>
</gene>
<keyword evidence="1" id="KW-0472">Membrane</keyword>
<dbReference type="Proteomes" id="UP000184536">
    <property type="component" value="Unassembled WGS sequence"/>
</dbReference>
<evidence type="ECO:0000256" key="1">
    <source>
        <dbReference type="SAM" id="Phobius"/>
    </source>
</evidence>
<name>A0A1M6LZZ3_9FIRM</name>
<organism evidence="2 3">
    <name type="scientific">Geosporobacter subterraneus DSM 17957</name>
    <dbReference type="NCBI Taxonomy" id="1121919"/>
    <lineage>
        <taxon>Bacteria</taxon>
        <taxon>Bacillati</taxon>
        <taxon>Bacillota</taxon>
        <taxon>Clostridia</taxon>
        <taxon>Peptostreptococcales</taxon>
        <taxon>Thermotaleaceae</taxon>
        <taxon>Geosporobacter</taxon>
    </lineage>
</organism>
<evidence type="ECO:0000313" key="3">
    <source>
        <dbReference type="Proteomes" id="UP000184536"/>
    </source>
</evidence>
<feature type="transmembrane region" description="Helical" evidence="1">
    <location>
        <begin position="174"/>
        <end position="196"/>
    </location>
</feature>